<dbReference type="PANTHER" id="PTHR30537:SF74">
    <property type="entry name" value="HTH-TYPE TRANSCRIPTIONAL REGULATOR TRPI"/>
    <property type="match status" value="1"/>
</dbReference>
<dbReference type="InterPro" id="IPR036390">
    <property type="entry name" value="WH_DNA-bd_sf"/>
</dbReference>
<dbReference type="FunFam" id="1.10.10.10:FF:000001">
    <property type="entry name" value="LysR family transcriptional regulator"/>
    <property type="match status" value="1"/>
</dbReference>
<keyword evidence="2" id="KW-0805">Transcription regulation</keyword>
<dbReference type="Pfam" id="PF00126">
    <property type="entry name" value="HTH_1"/>
    <property type="match status" value="1"/>
</dbReference>
<sequence length="296" mass="32618">MTDNTLPPLNWLRAFEAAARHRSFTGAAREMNISQPAVSQHVKALETHLNMTLFVRHGRKLELTVAGKSYLPTVQEGLELLHHGTRELIGGDRGKVLTLQCNLAFSVYWLAPRLAGLISQFPWLTININSALWDVERTAKSADVEIRFGHDLERTINCQRLSHDTCFPVCAPALAGHDWRDYPLFDCLGMKGNWQSWARRTGQKMPKGKRVNSASTYAVSLSAAQNGAAFALGHETVTDTLIAQGSLVRASEAAIDMPEAYYLMPIAPRAQTPSTRAFTTWLTGQCTALSAASSIK</sequence>
<dbReference type="InterPro" id="IPR058163">
    <property type="entry name" value="LysR-type_TF_proteobact-type"/>
</dbReference>
<evidence type="ECO:0000256" key="2">
    <source>
        <dbReference type="ARBA" id="ARBA00023015"/>
    </source>
</evidence>
<name>A0A239Q2R9_9RHOB</name>
<dbReference type="Pfam" id="PF03466">
    <property type="entry name" value="LysR_substrate"/>
    <property type="match status" value="1"/>
</dbReference>
<feature type="domain" description="HTH lysR-type" evidence="5">
    <location>
        <begin position="7"/>
        <end position="64"/>
    </location>
</feature>
<dbReference type="PROSITE" id="PS50931">
    <property type="entry name" value="HTH_LYSR"/>
    <property type="match status" value="1"/>
</dbReference>
<dbReference type="InterPro" id="IPR000847">
    <property type="entry name" value="LysR_HTH_N"/>
</dbReference>
<dbReference type="EMBL" id="FZQB01000023">
    <property type="protein sequence ID" value="SNT76608.1"/>
    <property type="molecule type" value="Genomic_DNA"/>
</dbReference>
<dbReference type="OrthoDB" id="9813056at2"/>
<dbReference type="AlphaFoldDB" id="A0A239Q2R9"/>
<evidence type="ECO:0000259" key="5">
    <source>
        <dbReference type="PROSITE" id="PS50931"/>
    </source>
</evidence>
<dbReference type="SUPFAM" id="SSF53850">
    <property type="entry name" value="Periplasmic binding protein-like II"/>
    <property type="match status" value="1"/>
</dbReference>
<dbReference type="Gene3D" id="1.10.10.10">
    <property type="entry name" value="Winged helix-like DNA-binding domain superfamily/Winged helix DNA-binding domain"/>
    <property type="match status" value="1"/>
</dbReference>
<dbReference type="GO" id="GO:0006351">
    <property type="term" value="P:DNA-templated transcription"/>
    <property type="evidence" value="ECO:0007669"/>
    <property type="project" value="TreeGrafter"/>
</dbReference>
<dbReference type="GO" id="GO:0043565">
    <property type="term" value="F:sequence-specific DNA binding"/>
    <property type="evidence" value="ECO:0007669"/>
    <property type="project" value="TreeGrafter"/>
</dbReference>
<evidence type="ECO:0000256" key="4">
    <source>
        <dbReference type="ARBA" id="ARBA00023163"/>
    </source>
</evidence>
<evidence type="ECO:0000313" key="6">
    <source>
        <dbReference type="EMBL" id="SNT76608.1"/>
    </source>
</evidence>
<gene>
    <name evidence="6" type="ORF">SAMN05444959_1233</name>
</gene>
<dbReference type="Proteomes" id="UP000198307">
    <property type="component" value="Unassembled WGS sequence"/>
</dbReference>
<organism evidence="6 7">
    <name type="scientific">Paracoccus seriniphilus</name>
    <dbReference type="NCBI Taxonomy" id="184748"/>
    <lineage>
        <taxon>Bacteria</taxon>
        <taxon>Pseudomonadati</taxon>
        <taxon>Pseudomonadota</taxon>
        <taxon>Alphaproteobacteria</taxon>
        <taxon>Rhodobacterales</taxon>
        <taxon>Paracoccaceae</taxon>
        <taxon>Paracoccus</taxon>
    </lineage>
</organism>
<dbReference type="PRINTS" id="PR00039">
    <property type="entry name" value="HTHLYSR"/>
</dbReference>
<dbReference type="Gene3D" id="3.40.190.10">
    <property type="entry name" value="Periplasmic binding protein-like II"/>
    <property type="match status" value="2"/>
</dbReference>
<evidence type="ECO:0000256" key="1">
    <source>
        <dbReference type="ARBA" id="ARBA00009437"/>
    </source>
</evidence>
<accession>A0A239Q2R9</accession>
<evidence type="ECO:0000256" key="3">
    <source>
        <dbReference type="ARBA" id="ARBA00023125"/>
    </source>
</evidence>
<keyword evidence="3" id="KW-0238">DNA-binding</keyword>
<dbReference type="InterPro" id="IPR036388">
    <property type="entry name" value="WH-like_DNA-bd_sf"/>
</dbReference>
<comment type="similarity">
    <text evidence="1">Belongs to the LysR transcriptional regulatory family.</text>
</comment>
<dbReference type="GO" id="GO:0003700">
    <property type="term" value="F:DNA-binding transcription factor activity"/>
    <property type="evidence" value="ECO:0007669"/>
    <property type="project" value="InterPro"/>
</dbReference>
<dbReference type="InterPro" id="IPR005119">
    <property type="entry name" value="LysR_subst-bd"/>
</dbReference>
<protein>
    <submittedName>
        <fullName evidence="6">LysR family transcriptional regulator, glycine cleavage system transcriptional activator</fullName>
    </submittedName>
</protein>
<reference evidence="6 7" key="1">
    <citation type="submission" date="2017-07" db="EMBL/GenBank/DDBJ databases">
        <authorList>
            <person name="Sun Z.S."/>
            <person name="Albrecht U."/>
            <person name="Echele G."/>
            <person name="Lee C.C."/>
        </authorList>
    </citation>
    <scope>NUCLEOTIDE SEQUENCE [LARGE SCALE GENOMIC DNA]</scope>
    <source>
        <strain evidence="6 7">DSM 14827</strain>
    </source>
</reference>
<evidence type="ECO:0000313" key="7">
    <source>
        <dbReference type="Proteomes" id="UP000198307"/>
    </source>
</evidence>
<dbReference type="PANTHER" id="PTHR30537">
    <property type="entry name" value="HTH-TYPE TRANSCRIPTIONAL REGULATOR"/>
    <property type="match status" value="1"/>
</dbReference>
<keyword evidence="7" id="KW-1185">Reference proteome</keyword>
<keyword evidence="4" id="KW-0804">Transcription</keyword>
<dbReference type="SUPFAM" id="SSF46785">
    <property type="entry name" value="Winged helix' DNA-binding domain"/>
    <property type="match status" value="1"/>
</dbReference>
<proteinExistence type="inferred from homology"/>
<dbReference type="RefSeq" id="WP_089345909.1">
    <property type="nucleotide sequence ID" value="NZ_CP067130.1"/>
</dbReference>